<dbReference type="InterPro" id="IPR041577">
    <property type="entry name" value="RT_RNaseH_2"/>
</dbReference>
<dbReference type="PANTHER" id="PTHR33064:SF37">
    <property type="entry name" value="RIBONUCLEASE H"/>
    <property type="match status" value="1"/>
</dbReference>
<dbReference type="Pfam" id="PF17919">
    <property type="entry name" value="RT_RNaseH_2"/>
    <property type="match status" value="1"/>
</dbReference>
<gene>
    <name evidence="2" type="ORF">PACLA_8A084165</name>
</gene>
<proteinExistence type="predicted"/>
<dbReference type="EMBL" id="CACRXK020001231">
    <property type="protein sequence ID" value="CAB3987768.1"/>
    <property type="molecule type" value="Genomic_DNA"/>
</dbReference>
<keyword evidence="3" id="KW-1185">Reference proteome</keyword>
<reference evidence="2" key="1">
    <citation type="submission" date="2020-04" db="EMBL/GenBank/DDBJ databases">
        <authorList>
            <person name="Alioto T."/>
            <person name="Alioto T."/>
            <person name="Gomez Garrido J."/>
        </authorList>
    </citation>
    <scope>NUCLEOTIDE SEQUENCE</scope>
    <source>
        <strain evidence="2">A484AB</strain>
    </source>
</reference>
<sequence>MIKASLAHYIGCPISKSSQLALQADGRTPLSIVGETRLSLSRNGKTLTLEALVVEDLDVDILAGTPFMTCNDIAVRPAKHEIIIAGSDIVPYGSPNSSFKYHVVRYCHVLRAPLTNTTIWPGGFLEVDIPIDFPPDTQLAVEPRVDSTSCQSIKSSHAWPQPGILESVGRKLRLVNCSTEPIFIKKNDHICQARLVTSSSPPQMQVPSSPDLGPPPLPLHTPGYHSEQVSEFDRVFDPVIPGYNGAAGPIEGVVNMGPVQPPQRKGRMHQYARGQLEQLQTKFDELEQTGVFQRPEDLNVVAEYLNPSFLVKKKSGGFRLVTAFSDVDRYSKPQPSLMLDVDSTLRKIACWRYTSFYQIPLAKSSLKYCGVATPFKGVRIYTRCAMGMPGSETALEELMCRVLGDLLQNGCVAKIADDLYCGGYTPTELLSNWRKVLTALDKCDLRLAAKKTIISPVSTTILGWIWSRGSICASPHRIAALSSCTPPKTVRDLRAFIGSYKMLSRVIEGSASILAPLESITAGNQSSSPVVWSESLTTSFYHAQEALSSNKSIVIPKPEDLLWIVTDGSVKMNGLGATLYALRDNKLLLAGFFSAKTRKHQVTWLPCEVEALSIASAIKHFAPYIIQSKFQTFGLSFAADLRPISGPCAVIRVDPAPGFASLFNDEELRRHKITVEIGRVKNVNKNPVAEKCIAELGDELLRVSPEGGAVSPVTLAIATANLNTRIRDRGLSAREMWYQRDQFTNSQLSISDLHLIREQHSHRIHNHPASEKSKTPSGQRRASPALQVGDLVYITSDGSKTRARDRYLVVSIDGSWCNVRKFAGSQLRSSPYRIKLSECFLVTNNFTAPPPSPRLHQPHKYTPAAEPKPPCPPRVPEKLSLPPYNDDCVLLSSHTTCFPGPDYKHSPSNSYKADELTTSLPSPCQSPSTPAASEDSPAPRRSSRQRHSPVHLQDFVT</sequence>
<dbReference type="Gene3D" id="3.30.70.270">
    <property type="match status" value="2"/>
</dbReference>
<dbReference type="InterPro" id="IPR043128">
    <property type="entry name" value="Rev_trsase/Diguanyl_cyclase"/>
</dbReference>
<name>A0A7D9DNY2_PARCT</name>
<feature type="region of interest" description="Disordered" evidence="1">
    <location>
        <begin position="848"/>
        <end position="875"/>
    </location>
</feature>
<evidence type="ECO:0000313" key="2">
    <source>
        <dbReference type="EMBL" id="CAB3987768.1"/>
    </source>
</evidence>
<dbReference type="Proteomes" id="UP001152795">
    <property type="component" value="Unassembled WGS sequence"/>
</dbReference>
<comment type="caution">
    <text evidence="2">The sequence shown here is derived from an EMBL/GenBank/DDBJ whole genome shotgun (WGS) entry which is preliminary data.</text>
</comment>
<evidence type="ECO:0000313" key="3">
    <source>
        <dbReference type="Proteomes" id="UP001152795"/>
    </source>
</evidence>
<dbReference type="InterPro" id="IPR051320">
    <property type="entry name" value="Viral_Replic_Matur_Polypro"/>
</dbReference>
<feature type="region of interest" description="Disordered" evidence="1">
    <location>
        <begin position="907"/>
        <end position="957"/>
    </location>
</feature>
<feature type="compositionally biased region" description="Polar residues" evidence="1">
    <location>
        <begin position="907"/>
        <end position="931"/>
    </location>
</feature>
<evidence type="ECO:0000256" key="1">
    <source>
        <dbReference type="SAM" id="MobiDB-lite"/>
    </source>
</evidence>
<dbReference type="InterPro" id="IPR043502">
    <property type="entry name" value="DNA/RNA_pol_sf"/>
</dbReference>
<dbReference type="AlphaFoldDB" id="A0A7D9DNY2"/>
<dbReference type="OrthoDB" id="10058380at2759"/>
<organism evidence="2 3">
    <name type="scientific">Paramuricea clavata</name>
    <name type="common">Red gorgonian</name>
    <name type="synonym">Violescent sea-whip</name>
    <dbReference type="NCBI Taxonomy" id="317549"/>
    <lineage>
        <taxon>Eukaryota</taxon>
        <taxon>Metazoa</taxon>
        <taxon>Cnidaria</taxon>
        <taxon>Anthozoa</taxon>
        <taxon>Octocorallia</taxon>
        <taxon>Malacalcyonacea</taxon>
        <taxon>Plexauridae</taxon>
        <taxon>Paramuricea</taxon>
    </lineage>
</organism>
<dbReference type="SUPFAM" id="SSF56672">
    <property type="entry name" value="DNA/RNA polymerases"/>
    <property type="match status" value="1"/>
</dbReference>
<dbReference type="Gene3D" id="3.10.10.10">
    <property type="entry name" value="HIV Type 1 Reverse Transcriptase, subunit A, domain 1"/>
    <property type="match status" value="1"/>
</dbReference>
<protein>
    <submittedName>
        <fullName evidence="2">Uncharacterized protein</fullName>
    </submittedName>
</protein>
<accession>A0A7D9DNY2</accession>
<feature type="region of interest" description="Disordered" evidence="1">
    <location>
        <begin position="763"/>
        <end position="783"/>
    </location>
</feature>
<dbReference type="PANTHER" id="PTHR33064">
    <property type="entry name" value="POL PROTEIN"/>
    <property type="match status" value="1"/>
</dbReference>